<dbReference type="AlphaFoldDB" id="A0A2H0N525"/>
<comment type="caution">
    <text evidence="2">The sequence shown here is derived from an EMBL/GenBank/DDBJ whole genome shotgun (WGS) entry which is preliminary data.</text>
</comment>
<feature type="transmembrane region" description="Helical" evidence="1">
    <location>
        <begin position="435"/>
        <end position="453"/>
    </location>
</feature>
<feature type="transmembrane region" description="Helical" evidence="1">
    <location>
        <begin position="220"/>
        <end position="238"/>
    </location>
</feature>
<keyword evidence="1" id="KW-0812">Transmembrane</keyword>
<feature type="transmembrane region" description="Helical" evidence="1">
    <location>
        <begin position="12"/>
        <end position="30"/>
    </location>
</feature>
<evidence type="ECO:0000256" key="1">
    <source>
        <dbReference type="SAM" id="Phobius"/>
    </source>
</evidence>
<feature type="transmembrane region" description="Helical" evidence="1">
    <location>
        <begin position="371"/>
        <end position="388"/>
    </location>
</feature>
<organism evidence="2 3">
    <name type="scientific">Candidatus Magasanikbacteria bacterium CG11_big_fil_rev_8_21_14_0_20_39_34</name>
    <dbReference type="NCBI Taxonomy" id="1974653"/>
    <lineage>
        <taxon>Bacteria</taxon>
        <taxon>Candidatus Magasanikiibacteriota</taxon>
    </lineage>
</organism>
<protein>
    <recommendedName>
        <fullName evidence="4">Glycosyltransferase RgtA/B/C/D-like domain-containing protein</fullName>
    </recommendedName>
</protein>
<keyword evidence="1" id="KW-1133">Transmembrane helix</keyword>
<reference evidence="2 3" key="1">
    <citation type="submission" date="2017-09" db="EMBL/GenBank/DDBJ databases">
        <title>Depth-based differentiation of microbial function through sediment-hosted aquifers and enrichment of novel symbionts in the deep terrestrial subsurface.</title>
        <authorList>
            <person name="Probst A.J."/>
            <person name="Ladd B."/>
            <person name="Jarett J.K."/>
            <person name="Geller-Mcgrath D.E."/>
            <person name="Sieber C.M."/>
            <person name="Emerson J.B."/>
            <person name="Anantharaman K."/>
            <person name="Thomas B.C."/>
            <person name="Malmstrom R."/>
            <person name="Stieglmeier M."/>
            <person name="Klingl A."/>
            <person name="Woyke T."/>
            <person name="Ryan C.M."/>
            <person name="Banfield J.F."/>
        </authorList>
    </citation>
    <scope>NUCLEOTIDE SEQUENCE [LARGE SCALE GENOMIC DNA]</scope>
    <source>
        <strain evidence="2">CG11_big_fil_rev_8_21_14_0_20_39_34</strain>
    </source>
</reference>
<feature type="transmembrane region" description="Helical" evidence="1">
    <location>
        <begin position="196"/>
        <end position="214"/>
    </location>
</feature>
<dbReference type="EMBL" id="PCWN01000007">
    <property type="protein sequence ID" value="PIR04009.1"/>
    <property type="molecule type" value="Genomic_DNA"/>
</dbReference>
<feature type="transmembrane region" description="Helical" evidence="1">
    <location>
        <begin position="245"/>
        <end position="262"/>
    </location>
</feature>
<feature type="transmembrane region" description="Helical" evidence="1">
    <location>
        <begin position="408"/>
        <end position="428"/>
    </location>
</feature>
<feature type="transmembrane region" description="Helical" evidence="1">
    <location>
        <begin position="161"/>
        <end position="184"/>
    </location>
</feature>
<evidence type="ECO:0000313" key="2">
    <source>
        <dbReference type="EMBL" id="PIR04009.1"/>
    </source>
</evidence>
<dbReference type="Proteomes" id="UP000229600">
    <property type="component" value="Unassembled WGS sequence"/>
</dbReference>
<feature type="transmembrane region" description="Helical" evidence="1">
    <location>
        <begin position="99"/>
        <end position="122"/>
    </location>
</feature>
<evidence type="ECO:0008006" key="4">
    <source>
        <dbReference type="Google" id="ProtNLM"/>
    </source>
</evidence>
<accession>A0A2H0N525</accession>
<feature type="transmembrane region" description="Helical" evidence="1">
    <location>
        <begin position="42"/>
        <end position="63"/>
    </location>
</feature>
<feature type="transmembrane region" description="Helical" evidence="1">
    <location>
        <begin position="268"/>
        <end position="292"/>
    </location>
</feature>
<gene>
    <name evidence="2" type="ORF">COV59_02385</name>
</gene>
<feature type="transmembrane region" description="Helical" evidence="1">
    <location>
        <begin position="304"/>
        <end position="322"/>
    </location>
</feature>
<feature type="transmembrane region" description="Helical" evidence="1">
    <location>
        <begin position="342"/>
        <end position="359"/>
    </location>
</feature>
<feature type="transmembrane region" description="Helical" evidence="1">
    <location>
        <begin position="469"/>
        <end position="489"/>
    </location>
</feature>
<evidence type="ECO:0000313" key="3">
    <source>
        <dbReference type="Proteomes" id="UP000229600"/>
    </source>
</evidence>
<name>A0A2H0N525_9BACT</name>
<proteinExistence type="predicted"/>
<dbReference type="Pfam" id="PF26314">
    <property type="entry name" value="MptA_B_family"/>
    <property type="match status" value="1"/>
</dbReference>
<keyword evidence="1" id="KW-0472">Membrane</keyword>
<sequence>MKVLTNREKILRSFSIIVGAIFLFATWKISELHNPLDHTISLVQYLSIMFACYTTLLYIFFVFSSLSQKKFYTSESETKLKHFLHFHTGRKIFQSQLNFYFFLTLTLSLVAQGIFFHMPAYFNDFFRYLWDGKIFIHGINPFAYFPWAIHDTPELHNLSQVWYWDIMYFKWTHTIYPPFLQYIFAISNLVKEDSAFVLKSIFWIFNSLSIYFGIKLLQHLKLNILFIAFLIINPLFLFETLSTTHTESIIIFCLLSTLYFFLKKRYFFAGIFFSALILTKFFPIILAPFFFIYLYKMKYPLKNFFVFFGTTFFSLLLMYFPFFFHIQTPLLYESLRNFSKEWILSPGIFQILFSFLQFLHVSDPFVLAKKLSALLTLLSIISLYGIFFRSKKIDASYLIFMSSLSFTFLLLFSSIVASWYVLWILAFIPFVRNRIFALALSFTIIFQYLLIYFDNIEHYTYKYIENGQIFSHQILVWIPPILLSIYCYFRKKCITLCKTH</sequence>